<keyword evidence="5" id="KW-0251">Elongation factor</keyword>
<protein>
    <submittedName>
        <fullName evidence="5">Protein containing Translation elongation factor EFG/EF2, domain protein IV domain protein</fullName>
    </submittedName>
</protein>
<evidence type="ECO:0000259" key="4">
    <source>
        <dbReference type="SMART" id="SM00889"/>
    </source>
</evidence>
<sequence length="171" mass="18840">GAGLSHLNYIIEKMRNTYKVELLLEEPKIVYRESITRVGTGDGKYVKQSGGAGFYGVVQMRFEPADEVSFSEEIFGGAVPKNYFPAVEKGFLEALQQGPLAGFPVIGVRAVLVDGKYHPVDSNEMAFKMAAILAFKDAYQKCRPIILEPVCKINVNVSNEYIGDVLSNLNN</sequence>
<dbReference type="SMART" id="SM00889">
    <property type="entry name" value="EFG_IV"/>
    <property type="match status" value="1"/>
</dbReference>
<dbReference type="Pfam" id="PF03764">
    <property type="entry name" value="EFG_IV"/>
    <property type="match status" value="1"/>
</dbReference>
<dbReference type="GO" id="GO:0005525">
    <property type="term" value="F:GTP binding"/>
    <property type="evidence" value="ECO:0007669"/>
    <property type="project" value="UniProtKB-KW"/>
</dbReference>
<accession>J9FBG5</accession>
<dbReference type="CDD" id="cd01434">
    <property type="entry name" value="EFG_mtEFG1_IV"/>
    <property type="match status" value="1"/>
</dbReference>
<dbReference type="PANTHER" id="PTHR43636">
    <property type="entry name" value="ELONGATION FACTOR G, MITOCHONDRIAL"/>
    <property type="match status" value="1"/>
</dbReference>
<evidence type="ECO:0000256" key="3">
    <source>
        <dbReference type="ARBA" id="ARBA00023134"/>
    </source>
</evidence>
<dbReference type="SUPFAM" id="SSF54211">
    <property type="entry name" value="Ribosomal protein S5 domain 2-like"/>
    <property type="match status" value="1"/>
</dbReference>
<dbReference type="GO" id="GO:0003924">
    <property type="term" value="F:GTPase activity"/>
    <property type="evidence" value="ECO:0007669"/>
    <property type="project" value="TreeGrafter"/>
</dbReference>
<dbReference type="Gene3D" id="3.30.230.10">
    <property type="match status" value="1"/>
</dbReference>
<dbReference type="AlphaFoldDB" id="J9FBG5"/>
<dbReference type="GO" id="GO:0003746">
    <property type="term" value="F:translation elongation factor activity"/>
    <property type="evidence" value="ECO:0007669"/>
    <property type="project" value="UniProtKB-KW"/>
</dbReference>
<feature type="non-terminal residue" evidence="5">
    <location>
        <position position="1"/>
    </location>
</feature>
<reference evidence="5" key="1">
    <citation type="journal article" date="2012" name="PLoS ONE">
        <title>Gene sets for utilization of primary and secondary nutrition supplies in the distal gut of endangered iberian lynx.</title>
        <authorList>
            <person name="Alcaide M."/>
            <person name="Messina E."/>
            <person name="Richter M."/>
            <person name="Bargiela R."/>
            <person name="Peplies J."/>
            <person name="Huws S.A."/>
            <person name="Newbold C.J."/>
            <person name="Golyshin P.N."/>
            <person name="Simon M.A."/>
            <person name="Lopez G."/>
            <person name="Yakimov M.M."/>
            <person name="Ferrer M."/>
        </authorList>
    </citation>
    <scope>NUCLEOTIDE SEQUENCE</scope>
</reference>
<dbReference type="InterPro" id="IPR005517">
    <property type="entry name" value="Transl_elong_EFG/EF2_IV"/>
</dbReference>
<proteinExistence type="predicted"/>
<gene>
    <name evidence="5" type="ORF">EVA_19652</name>
</gene>
<dbReference type="PANTHER" id="PTHR43636:SF2">
    <property type="entry name" value="ELONGATION FACTOR G, MITOCHONDRIAL"/>
    <property type="match status" value="1"/>
</dbReference>
<organism evidence="5">
    <name type="scientific">gut metagenome</name>
    <dbReference type="NCBI Taxonomy" id="749906"/>
    <lineage>
        <taxon>unclassified sequences</taxon>
        <taxon>metagenomes</taxon>
        <taxon>organismal metagenomes</taxon>
    </lineage>
</organism>
<feature type="domain" description="Translation elongation factor EFG/EF2" evidence="4">
    <location>
        <begin position="28"/>
        <end position="143"/>
    </location>
</feature>
<evidence type="ECO:0000313" key="5">
    <source>
        <dbReference type="EMBL" id="EJW92241.1"/>
    </source>
</evidence>
<dbReference type="Gene3D" id="3.30.70.240">
    <property type="match status" value="1"/>
</dbReference>
<keyword evidence="1" id="KW-0547">Nucleotide-binding</keyword>
<dbReference type="InterPro" id="IPR020568">
    <property type="entry name" value="Ribosomal_Su5_D2-typ_SF"/>
</dbReference>
<dbReference type="InterPro" id="IPR047872">
    <property type="entry name" value="EFG_IV"/>
</dbReference>
<name>J9FBG5_9ZZZZ</name>
<comment type="caution">
    <text evidence="5">The sequence shown here is derived from an EMBL/GenBank/DDBJ whole genome shotgun (WGS) entry which is preliminary data.</text>
</comment>
<evidence type="ECO:0000256" key="1">
    <source>
        <dbReference type="ARBA" id="ARBA00022741"/>
    </source>
</evidence>
<keyword evidence="2" id="KW-0648">Protein biosynthesis</keyword>
<keyword evidence="3" id="KW-0342">GTP-binding</keyword>
<dbReference type="InterPro" id="IPR014721">
    <property type="entry name" value="Ribsml_uS5_D2-typ_fold_subgr"/>
</dbReference>
<dbReference type="EMBL" id="AMCI01007668">
    <property type="protein sequence ID" value="EJW92241.1"/>
    <property type="molecule type" value="Genomic_DNA"/>
</dbReference>
<evidence type="ECO:0000256" key="2">
    <source>
        <dbReference type="ARBA" id="ARBA00022917"/>
    </source>
</evidence>
<dbReference type="FunFam" id="3.30.230.10:FF:000003">
    <property type="entry name" value="Elongation factor G"/>
    <property type="match status" value="1"/>
</dbReference>
<feature type="non-terminal residue" evidence="5">
    <location>
        <position position="171"/>
    </location>
</feature>